<keyword evidence="3" id="KW-0004">4Fe-4S</keyword>
<dbReference type="InterPro" id="IPR051919">
    <property type="entry name" value="W-dependent_AOR"/>
</dbReference>
<evidence type="ECO:0000313" key="11">
    <source>
        <dbReference type="Proteomes" id="UP000422108"/>
    </source>
</evidence>
<gene>
    <name evidence="10" type="ORF">DSCOOX_61570</name>
</gene>
<sequence>MRYAETGYNLEVDLATGNIERVQTDPKLAETLLGGLGTCLKIMWDRTTPDTHAFDPENPLIISSGLMAGTPAFSSNRTLICTLSPKTNLLAYPMGGGFFAPELKYAGYDKIIFTNKSPKWVYLWVHNDKVEIRDAEHLLGTGAIEVQDLIREELNEPNAQVAAIGTAGELKSYIATVEMGRGSASRMGAASVWGDKKIKAVAVRGTKDVNLADGPAFLEALKDMRAFVDERNHNRLSSKNIMDIHTGVGSPQAMEIVDESWHTGGFSWGNARYRKKDFWNDELEEAWTKIQYGAIQRFISCYACPQQCGALIWHEEDPPYMAKCYSKLSYLFGSETEDQNFSWKILSKSFRYGVDSFSTPQVLAMAVEMRRDGVLKEEDFAATDEYPACPPPEEKQEVFLWILDRIGKGQGIGKILALGTKAAAEKIGVNPEHYAHNITKGEEQMNVKLGMLDPMYFLMFATNEKQSVPQIEGNWTQDAFRDPKDREEFVKDWIHLPHERFIKYFLDWEPKSREGGPFMNPEYPTPEIASDIVDWMEEIHNYDDSLGICCGMGGFCLKPAYHVHNYYKFVSTAAGIDVDQYGLRKIIHRSRNLHRAFQMRRGMTRADDAPPADHWRHRFPELEEKLLTTYYNFKGWNDDGVPTRIRLEELDLGYVADELEDLGILKKVETTDEDKETWESRRKEQWGY</sequence>
<accession>A0A5K8AJU3</accession>
<dbReference type="GO" id="GO:0051539">
    <property type="term" value="F:4 iron, 4 sulfur cluster binding"/>
    <property type="evidence" value="ECO:0007669"/>
    <property type="project" value="UniProtKB-KW"/>
</dbReference>
<dbReference type="AlphaFoldDB" id="A0A5K8AJU3"/>
<feature type="domain" description="Aldehyde ferredoxin oxidoreductase N-terminal" evidence="9">
    <location>
        <begin position="6"/>
        <end position="207"/>
    </location>
</feature>
<comment type="similarity">
    <text evidence="2">Belongs to the AOR/FOR family.</text>
</comment>
<evidence type="ECO:0000313" key="10">
    <source>
        <dbReference type="EMBL" id="BBO92977.1"/>
    </source>
</evidence>
<organism evidence="10 11">
    <name type="scientific">Desulfosarcina ovata subsp. ovata</name>
    <dbReference type="NCBI Taxonomy" id="2752305"/>
    <lineage>
        <taxon>Bacteria</taxon>
        <taxon>Pseudomonadati</taxon>
        <taxon>Thermodesulfobacteriota</taxon>
        <taxon>Desulfobacteria</taxon>
        <taxon>Desulfobacterales</taxon>
        <taxon>Desulfosarcinaceae</taxon>
        <taxon>Desulfosarcina</taxon>
    </lineage>
</organism>
<dbReference type="Proteomes" id="UP000422108">
    <property type="component" value="Chromosome"/>
</dbReference>
<evidence type="ECO:0000259" key="9">
    <source>
        <dbReference type="SMART" id="SM00790"/>
    </source>
</evidence>
<dbReference type="InterPro" id="IPR001203">
    <property type="entry name" value="OxRdtase_Ald_Fedxn_C"/>
</dbReference>
<evidence type="ECO:0000256" key="5">
    <source>
        <dbReference type="ARBA" id="ARBA00023002"/>
    </source>
</evidence>
<dbReference type="Pfam" id="PF02730">
    <property type="entry name" value="AFOR_N"/>
    <property type="match status" value="1"/>
</dbReference>
<dbReference type="SUPFAM" id="SSF56228">
    <property type="entry name" value="Aldehyde ferredoxin oxidoreductase, N-terminal domain"/>
    <property type="match status" value="1"/>
</dbReference>
<dbReference type="RefSeq" id="WP_155313652.1">
    <property type="nucleotide sequence ID" value="NZ_AP021879.1"/>
</dbReference>
<evidence type="ECO:0000256" key="7">
    <source>
        <dbReference type="ARBA" id="ARBA00023014"/>
    </source>
</evidence>
<evidence type="ECO:0000256" key="6">
    <source>
        <dbReference type="ARBA" id="ARBA00023004"/>
    </source>
</evidence>
<dbReference type="GO" id="GO:0046872">
    <property type="term" value="F:metal ion binding"/>
    <property type="evidence" value="ECO:0007669"/>
    <property type="project" value="UniProtKB-KW"/>
</dbReference>
<evidence type="ECO:0000256" key="1">
    <source>
        <dbReference type="ARBA" id="ARBA00001966"/>
    </source>
</evidence>
<dbReference type="PANTHER" id="PTHR30038">
    <property type="entry name" value="ALDEHYDE FERREDOXIN OXIDOREDUCTASE"/>
    <property type="match status" value="1"/>
</dbReference>
<keyword evidence="7" id="KW-0411">Iron-sulfur</keyword>
<dbReference type="GO" id="GO:0016625">
    <property type="term" value="F:oxidoreductase activity, acting on the aldehyde or oxo group of donors, iron-sulfur protein as acceptor"/>
    <property type="evidence" value="ECO:0007669"/>
    <property type="project" value="InterPro"/>
</dbReference>
<evidence type="ECO:0000256" key="2">
    <source>
        <dbReference type="ARBA" id="ARBA00011032"/>
    </source>
</evidence>
<reference evidence="10 11" key="1">
    <citation type="submission" date="2019-11" db="EMBL/GenBank/DDBJ databases">
        <title>Comparative genomics of hydrocarbon-degrading Desulfosarcina strains.</title>
        <authorList>
            <person name="Watanabe M."/>
            <person name="Kojima H."/>
            <person name="Fukui M."/>
        </authorList>
    </citation>
    <scope>NUCLEOTIDE SEQUENCE [LARGE SCALE GENOMIC DNA]</scope>
    <source>
        <strain evidence="11">oXyS1</strain>
    </source>
</reference>
<dbReference type="SMART" id="SM00790">
    <property type="entry name" value="AFOR_N"/>
    <property type="match status" value="1"/>
</dbReference>
<dbReference type="Pfam" id="PF01314">
    <property type="entry name" value="AFOR_C"/>
    <property type="match status" value="1"/>
</dbReference>
<dbReference type="InterPro" id="IPR036503">
    <property type="entry name" value="Ald_Fedxn_OxRdtase_N_sf"/>
</dbReference>
<name>A0A5K8AJU3_9BACT</name>
<dbReference type="InterPro" id="IPR013983">
    <property type="entry name" value="Ald_Fedxn_OxRdtase_N"/>
</dbReference>
<dbReference type="InterPro" id="IPR013985">
    <property type="entry name" value="Ald_Fedxn_OxRdtase_dom3"/>
</dbReference>
<comment type="cofactor">
    <cofactor evidence="1">
        <name>[4Fe-4S] cluster</name>
        <dbReference type="ChEBI" id="CHEBI:49883"/>
    </cofactor>
</comment>
<keyword evidence="6" id="KW-0408">Iron</keyword>
<evidence type="ECO:0000256" key="3">
    <source>
        <dbReference type="ARBA" id="ARBA00022485"/>
    </source>
</evidence>
<dbReference type="Gene3D" id="1.10.569.10">
    <property type="entry name" value="Aldehyde Ferredoxin Oxidoreductase Protein, subunit A, domain 2"/>
    <property type="match status" value="1"/>
</dbReference>
<dbReference type="GO" id="GO:0009055">
    <property type="term" value="F:electron transfer activity"/>
    <property type="evidence" value="ECO:0007669"/>
    <property type="project" value="InterPro"/>
</dbReference>
<dbReference type="InterPro" id="IPR036021">
    <property type="entry name" value="Tungsten_al_ferr_oxy-like_C"/>
</dbReference>
<protein>
    <submittedName>
        <fullName evidence="10">Aldehyde ferredoxin oxidoreductase</fullName>
    </submittedName>
</protein>
<keyword evidence="5" id="KW-0560">Oxidoreductase</keyword>
<comment type="cofactor">
    <cofactor evidence="8">
        <name>tungstopterin</name>
        <dbReference type="ChEBI" id="CHEBI:30402"/>
    </cofactor>
</comment>
<dbReference type="EMBL" id="AP021879">
    <property type="protein sequence ID" value="BBO92977.1"/>
    <property type="molecule type" value="Genomic_DNA"/>
</dbReference>
<evidence type="ECO:0000256" key="8">
    <source>
        <dbReference type="ARBA" id="ARBA00049934"/>
    </source>
</evidence>
<dbReference type="SUPFAM" id="SSF48310">
    <property type="entry name" value="Aldehyde ferredoxin oxidoreductase, C-terminal domains"/>
    <property type="match status" value="1"/>
</dbReference>
<dbReference type="Gene3D" id="3.60.9.10">
    <property type="entry name" value="Aldehyde ferredoxin oxidoreductase, N-terminal domain"/>
    <property type="match status" value="1"/>
</dbReference>
<proteinExistence type="inferred from homology"/>
<dbReference type="InterPro" id="IPR013984">
    <property type="entry name" value="Ald_Fedxn_OxRdtase_dom2"/>
</dbReference>
<evidence type="ECO:0000256" key="4">
    <source>
        <dbReference type="ARBA" id="ARBA00022723"/>
    </source>
</evidence>
<keyword evidence="4" id="KW-0479">Metal-binding</keyword>
<dbReference type="PANTHER" id="PTHR30038:SF0">
    <property type="entry name" value="TUNGSTEN-CONTAINING ALDEHYDE FERREDOXIN OXIDOREDUCTASE"/>
    <property type="match status" value="1"/>
</dbReference>
<dbReference type="Gene3D" id="1.10.599.10">
    <property type="entry name" value="Aldehyde Ferredoxin Oxidoreductase Protein, subunit A, domain 3"/>
    <property type="match status" value="1"/>
</dbReference>
<keyword evidence="11" id="KW-1185">Reference proteome</keyword>